<sequence length="75" mass="8237">MRYSDFADYCCIVGNVVLVCAKRQRVADFQALVKGSAEHGFVVVSFGAGVKYLSHDIAHKLAGALARLPQLVIWR</sequence>
<dbReference type="EMBL" id="JAHRIN010020446">
    <property type="protein sequence ID" value="MEQ2198736.1"/>
    <property type="molecule type" value="Genomic_DNA"/>
</dbReference>
<dbReference type="Pfam" id="PF00201">
    <property type="entry name" value="UDPGT"/>
    <property type="match status" value="1"/>
</dbReference>
<evidence type="ECO:0000313" key="3">
    <source>
        <dbReference type="Proteomes" id="UP001434883"/>
    </source>
</evidence>
<evidence type="ECO:0000313" key="2">
    <source>
        <dbReference type="EMBL" id="MEQ2198736.1"/>
    </source>
</evidence>
<protein>
    <submittedName>
        <fullName evidence="2">UDP glycosyltransferase 8</fullName>
    </submittedName>
</protein>
<dbReference type="Proteomes" id="UP001434883">
    <property type="component" value="Unassembled WGS sequence"/>
</dbReference>
<proteinExistence type="predicted"/>
<keyword evidence="1" id="KW-0808">Transferase</keyword>
<dbReference type="InterPro" id="IPR002213">
    <property type="entry name" value="UDP_glucos_trans"/>
</dbReference>
<gene>
    <name evidence="2" type="primary">UGT8_3</name>
    <name evidence="2" type="ORF">XENOCAPTIV_017472</name>
</gene>
<reference evidence="2 3" key="1">
    <citation type="submission" date="2021-06" db="EMBL/GenBank/DDBJ databases">
        <authorList>
            <person name="Palmer J.M."/>
        </authorList>
    </citation>
    <scope>NUCLEOTIDE SEQUENCE [LARGE SCALE GENOMIC DNA]</scope>
    <source>
        <strain evidence="2 3">XC_2019</strain>
        <tissue evidence="2">Muscle</tissue>
    </source>
</reference>
<evidence type="ECO:0000256" key="1">
    <source>
        <dbReference type="ARBA" id="ARBA00022679"/>
    </source>
</evidence>
<keyword evidence="3" id="KW-1185">Reference proteome</keyword>
<dbReference type="SUPFAM" id="SSF53756">
    <property type="entry name" value="UDP-Glycosyltransferase/glycogen phosphorylase"/>
    <property type="match status" value="1"/>
</dbReference>
<organism evidence="2 3">
    <name type="scientific">Xenoophorus captivus</name>
    <dbReference type="NCBI Taxonomy" id="1517983"/>
    <lineage>
        <taxon>Eukaryota</taxon>
        <taxon>Metazoa</taxon>
        <taxon>Chordata</taxon>
        <taxon>Craniata</taxon>
        <taxon>Vertebrata</taxon>
        <taxon>Euteleostomi</taxon>
        <taxon>Actinopterygii</taxon>
        <taxon>Neopterygii</taxon>
        <taxon>Teleostei</taxon>
        <taxon>Neoteleostei</taxon>
        <taxon>Acanthomorphata</taxon>
        <taxon>Ovalentaria</taxon>
        <taxon>Atherinomorphae</taxon>
        <taxon>Cyprinodontiformes</taxon>
        <taxon>Goodeidae</taxon>
        <taxon>Xenoophorus</taxon>
    </lineage>
</organism>
<name>A0ABV0QSB3_9TELE</name>
<accession>A0ABV0QSB3</accession>
<comment type="caution">
    <text evidence="2">The sequence shown here is derived from an EMBL/GenBank/DDBJ whole genome shotgun (WGS) entry which is preliminary data.</text>
</comment>